<dbReference type="STRING" id="1121409.SAMN02745124_02386"/>
<dbReference type="EMBL" id="FQXS01000013">
    <property type="protein sequence ID" value="SHH88279.1"/>
    <property type="molecule type" value="Genomic_DNA"/>
</dbReference>
<protein>
    <submittedName>
        <fullName evidence="1">Putative zinc-or iron-chelating domain-containing protein</fullName>
    </submittedName>
</protein>
<reference evidence="1 2" key="1">
    <citation type="submission" date="2016-11" db="EMBL/GenBank/DDBJ databases">
        <authorList>
            <person name="Jaros S."/>
            <person name="Januszkiewicz K."/>
            <person name="Wedrychowicz H."/>
        </authorList>
    </citation>
    <scope>NUCLEOTIDE SEQUENCE [LARGE SCALE GENOMIC DNA]</scope>
    <source>
        <strain evidence="1 2">DSM 9705</strain>
    </source>
</reference>
<name>A0A1M5WL62_9BACT</name>
<accession>A0A1M5WL62</accession>
<evidence type="ECO:0000313" key="2">
    <source>
        <dbReference type="Proteomes" id="UP000184139"/>
    </source>
</evidence>
<proteinExistence type="predicted"/>
<sequence>MTGHSPPIAASARHQALELIYEIFDEWAAQWAFACRPGCAVCCTHGVTLSESEGERILSFLRQTGRELWLIDRLGGLPLPAAPSCTTNEFARACLEQNDIDPGHGIFSGTCPLLQDDRCSVYSFRPFACRCFVSTVTCQPGREAVLPSAYLTASTAVGQLIEHLDQGRLWGTMIALLQHLTMQPPGPTGSGVIRKRQEDGAPGLLTARSLPGFLLAEEDYPHVAPLLETILHTPLGEGTIEDLLNNSSCF</sequence>
<keyword evidence="2" id="KW-1185">Reference proteome</keyword>
<evidence type="ECO:0000313" key="1">
    <source>
        <dbReference type="EMBL" id="SHH88279.1"/>
    </source>
</evidence>
<dbReference type="Proteomes" id="UP000184139">
    <property type="component" value="Unassembled WGS sequence"/>
</dbReference>
<dbReference type="InterPro" id="IPR005358">
    <property type="entry name" value="Puta_zinc/iron-chelating_dom"/>
</dbReference>
<dbReference type="RefSeq" id="WP_073376283.1">
    <property type="nucleotide sequence ID" value="NZ_FQXS01000013.1"/>
</dbReference>
<gene>
    <name evidence="1" type="ORF">SAMN02745124_02386</name>
</gene>
<dbReference type="Pfam" id="PF03692">
    <property type="entry name" value="CxxCxxCC"/>
    <property type="match status" value="1"/>
</dbReference>
<dbReference type="OrthoDB" id="9779822at2"/>
<organism evidence="1 2">
    <name type="scientific">Desulfofustis glycolicus DSM 9705</name>
    <dbReference type="NCBI Taxonomy" id="1121409"/>
    <lineage>
        <taxon>Bacteria</taxon>
        <taxon>Pseudomonadati</taxon>
        <taxon>Thermodesulfobacteriota</taxon>
        <taxon>Desulfobulbia</taxon>
        <taxon>Desulfobulbales</taxon>
        <taxon>Desulfocapsaceae</taxon>
        <taxon>Desulfofustis</taxon>
    </lineage>
</organism>
<dbReference type="AlphaFoldDB" id="A0A1M5WL62"/>